<evidence type="ECO:0000259" key="10">
    <source>
        <dbReference type="Pfam" id="PF02602"/>
    </source>
</evidence>
<accession>A0ABT0ITV5</accession>
<dbReference type="EC" id="4.2.1.75" evidence="3 9"/>
<keyword evidence="4 9" id="KW-0456">Lyase</keyword>
<dbReference type="Proteomes" id="UP001202827">
    <property type="component" value="Unassembled WGS sequence"/>
</dbReference>
<dbReference type="RefSeq" id="WP_248683816.1">
    <property type="nucleotide sequence ID" value="NZ_JALPRY010000016.1"/>
</dbReference>
<dbReference type="EMBL" id="JALPRY010000016">
    <property type="protein sequence ID" value="MCK8781300.1"/>
    <property type="molecule type" value="Genomic_DNA"/>
</dbReference>
<dbReference type="Pfam" id="PF02602">
    <property type="entry name" value="HEM4"/>
    <property type="match status" value="1"/>
</dbReference>
<keyword evidence="12" id="KW-1185">Reference proteome</keyword>
<dbReference type="Gene3D" id="3.40.50.10090">
    <property type="match status" value="2"/>
</dbReference>
<comment type="catalytic activity">
    <reaction evidence="8 9">
        <text>hydroxymethylbilane = uroporphyrinogen III + H2O</text>
        <dbReference type="Rhea" id="RHEA:18965"/>
        <dbReference type="ChEBI" id="CHEBI:15377"/>
        <dbReference type="ChEBI" id="CHEBI:57308"/>
        <dbReference type="ChEBI" id="CHEBI:57845"/>
        <dbReference type="EC" id="4.2.1.75"/>
    </reaction>
</comment>
<evidence type="ECO:0000256" key="6">
    <source>
        <dbReference type="ARBA" id="ARBA00037589"/>
    </source>
</evidence>
<evidence type="ECO:0000256" key="8">
    <source>
        <dbReference type="ARBA" id="ARBA00048617"/>
    </source>
</evidence>
<dbReference type="NCBIfam" id="NF006621">
    <property type="entry name" value="PRK09189.1"/>
    <property type="match status" value="1"/>
</dbReference>
<keyword evidence="5 9" id="KW-0627">Porphyrin biosynthesis</keyword>
<dbReference type="InterPro" id="IPR039793">
    <property type="entry name" value="UROS/Hem4"/>
</dbReference>
<evidence type="ECO:0000256" key="4">
    <source>
        <dbReference type="ARBA" id="ARBA00023239"/>
    </source>
</evidence>
<evidence type="ECO:0000313" key="11">
    <source>
        <dbReference type="EMBL" id="MCK8781300.1"/>
    </source>
</evidence>
<comment type="caution">
    <text evidence="11">The sequence shown here is derived from an EMBL/GenBank/DDBJ whole genome shotgun (WGS) entry which is preliminary data.</text>
</comment>
<reference evidence="11 12" key="1">
    <citation type="submission" date="2022-04" db="EMBL/GenBank/DDBJ databases">
        <title>Rhizobium coralii sp. nov., isolated from coral Turbinaria peltata.</title>
        <authorList>
            <person name="Sun H."/>
        </authorList>
    </citation>
    <scope>NUCLEOTIDE SEQUENCE [LARGE SCALE GENOMIC DNA]</scope>
    <source>
        <strain evidence="11 12">NTR19</strain>
    </source>
</reference>
<sequence>MRVLVTRPAVSAARTAERLRVLGHEPVFLPLTKAVHKPDVALGALQKPYASLAMTSAEAARALEPLGAELTEQFTKTLYAVGPATARAASDLGFLDIRTGPGTGLGLAEMIAGEARDTAFPLLYLTGRPRSSRFEDRLLAEGLAVDIAEIYQMRAISHEPEQVAAALLSPPVDAVLLYSRESASHFARLAENLLPSLPKLQWLCISANVAAAVPATHHANIRTAASPDEDGLMCLL</sequence>
<dbReference type="SUPFAM" id="SSF69618">
    <property type="entry name" value="HemD-like"/>
    <property type="match status" value="1"/>
</dbReference>
<name>A0ABT0ITV5_9HYPH</name>
<evidence type="ECO:0000256" key="1">
    <source>
        <dbReference type="ARBA" id="ARBA00004772"/>
    </source>
</evidence>
<dbReference type="GO" id="GO:0004852">
    <property type="term" value="F:uroporphyrinogen-III synthase activity"/>
    <property type="evidence" value="ECO:0007669"/>
    <property type="project" value="UniProtKB-EC"/>
</dbReference>
<dbReference type="PANTHER" id="PTHR38042:SF1">
    <property type="entry name" value="UROPORPHYRINOGEN-III SYNTHASE, CHLOROPLASTIC"/>
    <property type="match status" value="1"/>
</dbReference>
<comment type="pathway">
    <text evidence="1 9">Porphyrin-containing compound metabolism; protoporphyrin-IX biosynthesis; coproporphyrinogen-III from 5-aminolevulinate: step 3/4.</text>
</comment>
<organism evidence="11 12">
    <name type="scientific">Neorhizobium turbinariae</name>
    <dbReference type="NCBI Taxonomy" id="2937795"/>
    <lineage>
        <taxon>Bacteria</taxon>
        <taxon>Pseudomonadati</taxon>
        <taxon>Pseudomonadota</taxon>
        <taxon>Alphaproteobacteria</taxon>
        <taxon>Hyphomicrobiales</taxon>
        <taxon>Rhizobiaceae</taxon>
        <taxon>Rhizobium/Agrobacterium group</taxon>
        <taxon>Neorhizobium</taxon>
    </lineage>
</organism>
<evidence type="ECO:0000256" key="2">
    <source>
        <dbReference type="ARBA" id="ARBA00008133"/>
    </source>
</evidence>
<evidence type="ECO:0000256" key="3">
    <source>
        <dbReference type="ARBA" id="ARBA00013109"/>
    </source>
</evidence>
<dbReference type="CDD" id="cd06578">
    <property type="entry name" value="HemD"/>
    <property type="match status" value="1"/>
</dbReference>
<evidence type="ECO:0000256" key="5">
    <source>
        <dbReference type="ARBA" id="ARBA00023244"/>
    </source>
</evidence>
<feature type="domain" description="Tetrapyrrole biosynthesis uroporphyrinogen III synthase" evidence="10">
    <location>
        <begin position="14"/>
        <end position="233"/>
    </location>
</feature>
<comment type="similarity">
    <text evidence="2 9">Belongs to the uroporphyrinogen-III synthase family.</text>
</comment>
<protein>
    <recommendedName>
        <fullName evidence="7 9">Uroporphyrinogen-III synthase</fullName>
        <ecNumber evidence="3 9">4.2.1.75</ecNumber>
    </recommendedName>
</protein>
<evidence type="ECO:0000256" key="9">
    <source>
        <dbReference type="RuleBase" id="RU366031"/>
    </source>
</evidence>
<gene>
    <name evidence="11" type="ORF">M0654_15055</name>
</gene>
<dbReference type="PANTHER" id="PTHR38042">
    <property type="entry name" value="UROPORPHYRINOGEN-III SYNTHASE, CHLOROPLASTIC"/>
    <property type="match status" value="1"/>
</dbReference>
<comment type="function">
    <text evidence="6 9">Catalyzes cyclization of the linear tetrapyrrole, hydroxymethylbilane, to the macrocyclic uroporphyrinogen III.</text>
</comment>
<dbReference type="InterPro" id="IPR036108">
    <property type="entry name" value="4pyrrol_syn_uPrphyn_synt_sf"/>
</dbReference>
<evidence type="ECO:0000313" key="12">
    <source>
        <dbReference type="Proteomes" id="UP001202827"/>
    </source>
</evidence>
<evidence type="ECO:0000256" key="7">
    <source>
        <dbReference type="ARBA" id="ARBA00040167"/>
    </source>
</evidence>
<proteinExistence type="inferred from homology"/>
<dbReference type="InterPro" id="IPR003754">
    <property type="entry name" value="4pyrrol_synth_uPrphyn_synth"/>
</dbReference>